<sequence>MADAIRYWVDEAREDLITAEALLKSKRYLECGFFCHLAIEKIFKALILHNTKSVPPKSHNLILLAKKSGILDRLDESMKDLLADLQPFNIEGRYPEDRRKILESTPKRVFQEILIKTQEGAKWLEKNLKL</sequence>
<feature type="domain" description="HEPN" evidence="1">
    <location>
        <begin position="9"/>
        <end position="121"/>
    </location>
</feature>
<dbReference type="AlphaFoldDB" id="A0A1I6DEG5"/>
<dbReference type="STRING" id="39060.SAMN05660706_109101"/>
<reference evidence="3" key="1">
    <citation type="submission" date="2016-10" db="EMBL/GenBank/DDBJ databases">
        <authorList>
            <person name="Varghese N."/>
            <person name="Submissions S."/>
        </authorList>
    </citation>
    <scope>NUCLEOTIDE SEQUENCE [LARGE SCALE GENOMIC DNA]</scope>
    <source>
        <strain evidence="3">DSM 3669</strain>
    </source>
</reference>
<dbReference type="PROSITE" id="PS50910">
    <property type="entry name" value="HEPN"/>
    <property type="match status" value="1"/>
</dbReference>
<organism evidence="2 3">
    <name type="scientific">Desulfoscipio geothermicus DSM 3669</name>
    <dbReference type="NCBI Taxonomy" id="1121426"/>
    <lineage>
        <taxon>Bacteria</taxon>
        <taxon>Bacillati</taxon>
        <taxon>Bacillota</taxon>
        <taxon>Clostridia</taxon>
        <taxon>Eubacteriales</taxon>
        <taxon>Desulfallaceae</taxon>
        <taxon>Desulfoscipio</taxon>
    </lineage>
</organism>
<evidence type="ECO:0000313" key="3">
    <source>
        <dbReference type="Proteomes" id="UP000199584"/>
    </source>
</evidence>
<keyword evidence="3" id="KW-1185">Reference proteome</keyword>
<dbReference type="Gene3D" id="1.20.120.330">
    <property type="entry name" value="Nucleotidyltransferases domain 2"/>
    <property type="match status" value="1"/>
</dbReference>
<dbReference type="InterPro" id="IPR007842">
    <property type="entry name" value="HEPN_dom"/>
</dbReference>
<evidence type="ECO:0000259" key="1">
    <source>
        <dbReference type="PROSITE" id="PS50910"/>
    </source>
</evidence>
<evidence type="ECO:0000313" key="2">
    <source>
        <dbReference type="EMBL" id="SFR03826.1"/>
    </source>
</evidence>
<dbReference type="RefSeq" id="WP_092482794.1">
    <property type="nucleotide sequence ID" value="NZ_FOYM01000009.1"/>
</dbReference>
<protein>
    <submittedName>
        <fullName evidence="2">HEPN domain-containing protein</fullName>
    </submittedName>
</protein>
<dbReference type="EMBL" id="FOYM01000009">
    <property type="protein sequence ID" value="SFR03826.1"/>
    <property type="molecule type" value="Genomic_DNA"/>
</dbReference>
<dbReference type="OrthoDB" id="9808176at2"/>
<accession>A0A1I6DEG5</accession>
<name>A0A1I6DEG5_9FIRM</name>
<gene>
    <name evidence="2" type="ORF">SAMN05660706_109101</name>
</gene>
<dbReference type="SMART" id="SM00748">
    <property type="entry name" value="HEPN"/>
    <property type="match status" value="1"/>
</dbReference>
<dbReference type="Proteomes" id="UP000199584">
    <property type="component" value="Unassembled WGS sequence"/>
</dbReference>
<proteinExistence type="predicted"/>
<dbReference type="Pfam" id="PF05168">
    <property type="entry name" value="HEPN"/>
    <property type="match status" value="1"/>
</dbReference>
<dbReference type="SUPFAM" id="SSF81593">
    <property type="entry name" value="Nucleotidyltransferase substrate binding subunit/domain"/>
    <property type="match status" value="1"/>
</dbReference>